<name>Q56YD9_ARATH</name>
<protein>
    <submittedName>
        <fullName evidence="1">Uncharacterized protein</fullName>
    </submittedName>
</protein>
<dbReference type="EMBL" id="AK221384">
    <property type="protein sequence ID" value="BAD94302.1"/>
    <property type="molecule type" value="mRNA"/>
</dbReference>
<accession>Q56YD9</accession>
<organism evidence="1">
    <name type="scientific">Arabidopsis thaliana</name>
    <name type="common">Mouse-ear cress</name>
    <dbReference type="NCBI Taxonomy" id="3702"/>
    <lineage>
        <taxon>Eukaryota</taxon>
        <taxon>Viridiplantae</taxon>
        <taxon>Streptophyta</taxon>
        <taxon>Embryophyta</taxon>
        <taxon>Tracheophyta</taxon>
        <taxon>Spermatophyta</taxon>
        <taxon>Magnoliopsida</taxon>
        <taxon>eudicotyledons</taxon>
        <taxon>Gunneridae</taxon>
        <taxon>Pentapetalae</taxon>
        <taxon>rosids</taxon>
        <taxon>malvids</taxon>
        <taxon>Brassicales</taxon>
        <taxon>Brassicaceae</taxon>
        <taxon>Camelineae</taxon>
        <taxon>Arabidopsis</taxon>
    </lineage>
</organism>
<sequence length="89" mass="10256">MYDGNIYLGCAARIVDGTGEEKLPLSIDYQRPSVVRYSLRRRSTAGEFKKRTHNKNQTQPEDQTTHLHLFFSFSSSLMFLLLITVRTCV</sequence>
<evidence type="ECO:0000313" key="1">
    <source>
        <dbReference type="EMBL" id="BAD94302.1"/>
    </source>
</evidence>
<dbReference type="AlphaFoldDB" id="Q56YD9"/>
<proteinExistence type="evidence at transcript level"/>
<reference evidence="1" key="1">
    <citation type="submission" date="2005-03" db="EMBL/GenBank/DDBJ databases">
        <title>Large-scale analysis of RIKEN Arabidopsis full-length (RAFL) cDNAs.</title>
        <authorList>
            <person name="Totoki Y."/>
            <person name="Seki M."/>
            <person name="Ishida J."/>
            <person name="Nakajima M."/>
            <person name="Enju A."/>
            <person name="Kamiya A."/>
            <person name="Narusaka M."/>
            <person name="Shin-i T."/>
            <person name="Nakagawa M."/>
            <person name="Sakamoto N."/>
            <person name="Oishi K."/>
            <person name="Kohara Y."/>
            <person name="Kobayashi M."/>
            <person name="Toyoda A."/>
            <person name="Sakaki Y."/>
            <person name="Sakurai T."/>
            <person name="Iida K."/>
            <person name="Akiyama K."/>
            <person name="Satou M."/>
            <person name="Toyoda T."/>
            <person name="Konagaya A."/>
            <person name="Carninci P."/>
            <person name="Kawai J."/>
            <person name="Hayashizaki Y."/>
            <person name="Shinozaki K."/>
        </authorList>
    </citation>
    <scope>NUCLEOTIDE SEQUENCE</scope>
</reference>